<accession>A0ABN8ZWV4</accession>
<name>A0ABN8ZWV4_RANTA</name>
<dbReference type="EMBL" id="OX459942">
    <property type="protein sequence ID" value="CAI9177237.1"/>
    <property type="molecule type" value="Genomic_DNA"/>
</dbReference>
<dbReference type="Proteomes" id="UP001176941">
    <property type="component" value="Chromosome 6"/>
</dbReference>
<protein>
    <submittedName>
        <fullName evidence="2">Uncharacterized protein</fullName>
    </submittedName>
</protein>
<reference evidence="2" key="1">
    <citation type="submission" date="2023-04" db="EMBL/GenBank/DDBJ databases">
        <authorList>
            <consortium name="ELIXIR-Norway"/>
        </authorList>
    </citation>
    <scope>NUCLEOTIDE SEQUENCE [LARGE SCALE GENOMIC DNA]</scope>
</reference>
<proteinExistence type="predicted"/>
<evidence type="ECO:0000313" key="3">
    <source>
        <dbReference type="Proteomes" id="UP001176941"/>
    </source>
</evidence>
<feature type="region of interest" description="Disordered" evidence="1">
    <location>
        <begin position="92"/>
        <end position="114"/>
    </location>
</feature>
<gene>
    <name evidence="2" type="ORF">MRATA1EN1_LOCUS26199</name>
</gene>
<evidence type="ECO:0000256" key="1">
    <source>
        <dbReference type="SAM" id="MobiDB-lite"/>
    </source>
</evidence>
<organism evidence="2 3">
    <name type="scientific">Rangifer tarandus platyrhynchus</name>
    <name type="common">Svalbard reindeer</name>
    <dbReference type="NCBI Taxonomy" id="3082113"/>
    <lineage>
        <taxon>Eukaryota</taxon>
        <taxon>Metazoa</taxon>
        <taxon>Chordata</taxon>
        <taxon>Craniata</taxon>
        <taxon>Vertebrata</taxon>
        <taxon>Euteleostomi</taxon>
        <taxon>Mammalia</taxon>
        <taxon>Eutheria</taxon>
        <taxon>Laurasiatheria</taxon>
        <taxon>Artiodactyla</taxon>
        <taxon>Ruminantia</taxon>
        <taxon>Pecora</taxon>
        <taxon>Cervidae</taxon>
        <taxon>Odocoileinae</taxon>
        <taxon>Rangifer</taxon>
    </lineage>
</organism>
<keyword evidence="3" id="KW-1185">Reference proteome</keyword>
<sequence>MQSVLFSLQTRDSVRASDFWGHREPIWQVFSSQCSASPSSGPSQASAAPGNFTLHLCLQGRWHSSTSRPKPAAGVSSGSCLGSWTLVGSGRGATEQELATARGPGIPLNSKAPG</sequence>
<evidence type="ECO:0000313" key="2">
    <source>
        <dbReference type="EMBL" id="CAI9177237.1"/>
    </source>
</evidence>